<feature type="compositionally biased region" description="Low complexity" evidence="1">
    <location>
        <begin position="307"/>
        <end position="322"/>
    </location>
</feature>
<dbReference type="EMBL" id="RCOS01000054">
    <property type="protein sequence ID" value="RSN76703.1"/>
    <property type="molecule type" value="Genomic_DNA"/>
</dbReference>
<feature type="region of interest" description="Disordered" evidence="1">
    <location>
        <begin position="303"/>
        <end position="331"/>
    </location>
</feature>
<keyword evidence="2" id="KW-0472">Membrane</keyword>
<dbReference type="AlphaFoldDB" id="A0A3R9PLL1"/>
<gene>
    <name evidence="3" type="ORF">D6D85_03590</name>
</gene>
<dbReference type="Proteomes" id="UP000277582">
    <property type="component" value="Unassembled WGS sequence"/>
</dbReference>
<accession>A0A3R9PLL1</accession>
<evidence type="ECO:0000256" key="2">
    <source>
        <dbReference type="SAM" id="Phobius"/>
    </source>
</evidence>
<sequence length="401" mass="43616">MIPLILGLILLPVNAQPWETELIRNGDFSQGILYWDVSPSMYFSVSPVDIRALLGPFVDGQVKNDAALIFKADEKPGSYNGTVAQTVFIPPSPKATLRFTVIGPFSCGGFSGLLQDPQMRVSVLLGGNRYDVSGTVNLRGGTRAYDNIDNVGVCICNFSYDLTKYSGQKITLLISLSFYQGGYYGARIYFDDISIKISGDFSISAPSHLTIQGGSSSSITITVSSIGGFNSPVRLDVSGVPPGVAATIDPRDVTPSMGSSVVSTLRVSVDKMANAGDYTLTITGTSNGISRKTNVVLSIVPPEEKPQQQAPSPQQSPISQAPQTPPSKTPEIQLPSIQIDFLLPLIVMLFVAFPIIVVMRRREGRGRKLIKELQNAWIYEEIQKIEDFIKELEDFDKEKHS</sequence>
<feature type="transmembrane region" description="Helical" evidence="2">
    <location>
        <begin position="341"/>
        <end position="359"/>
    </location>
</feature>
<evidence type="ECO:0000313" key="3">
    <source>
        <dbReference type="EMBL" id="RSN76703.1"/>
    </source>
</evidence>
<keyword evidence="2" id="KW-1133">Transmembrane helix</keyword>
<name>A0A3R9PLL1_9CREN</name>
<reference evidence="3 4" key="1">
    <citation type="submission" date="2018-10" db="EMBL/GenBank/DDBJ databases">
        <title>Co-occurring genomic capacity for anaerobic methane metabolism and dissimilatory sulfite reduction discovered in the Korarchaeota.</title>
        <authorList>
            <person name="Mckay L.J."/>
            <person name="Dlakic M."/>
            <person name="Fields M.W."/>
            <person name="Delmont T.O."/>
            <person name="Eren A.M."/>
            <person name="Jay Z.J."/>
            <person name="Klingelsmith K.B."/>
            <person name="Rusch D.B."/>
            <person name="Inskeep W.P."/>
        </authorList>
    </citation>
    <scope>NUCLEOTIDE SEQUENCE [LARGE SCALE GENOMIC DNA]</scope>
    <source>
        <strain evidence="3 4">MDKW</strain>
    </source>
</reference>
<keyword evidence="2" id="KW-0812">Transmembrane</keyword>
<keyword evidence="4" id="KW-1185">Reference proteome</keyword>
<organism evidence="3 4">
    <name type="scientific">Candidatus Methanodesulfokora washburnensis</name>
    <dbReference type="NCBI Taxonomy" id="2478471"/>
    <lineage>
        <taxon>Archaea</taxon>
        <taxon>Thermoproteota</taxon>
        <taxon>Candidatus Korarchaeia</taxon>
        <taxon>Candidatus Korarchaeia incertae sedis</taxon>
        <taxon>Candidatus Methanodesulfokora</taxon>
    </lineage>
</organism>
<evidence type="ECO:0000256" key="1">
    <source>
        <dbReference type="SAM" id="MobiDB-lite"/>
    </source>
</evidence>
<protein>
    <submittedName>
        <fullName evidence="3">Uncharacterized protein</fullName>
    </submittedName>
</protein>
<evidence type="ECO:0000313" key="4">
    <source>
        <dbReference type="Proteomes" id="UP000277582"/>
    </source>
</evidence>
<comment type="caution">
    <text evidence="3">The sequence shown here is derived from an EMBL/GenBank/DDBJ whole genome shotgun (WGS) entry which is preliminary data.</text>
</comment>
<proteinExistence type="predicted"/>